<evidence type="ECO:0000313" key="6">
    <source>
        <dbReference type="EMBL" id="KZV97913.1"/>
    </source>
</evidence>
<accession>A0A165LJ16</accession>
<evidence type="ECO:0000313" key="7">
    <source>
        <dbReference type="Proteomes" id="UP000077266"/>
    </source>
</evidence>
<dbReference type="PANTHER" id="PTHR22761">
    <property type="entry name" value="CHARGED MULTIVESICULAR BODY PROTEIN"/>
    <property type="match status" value="1"/>
</dbReference>
<dbReference type="STRING" id="1314781.A0A165LJ16"/>
<proteinExistence type="inferred from homology"/>
<dbReference type="GO" id="GO:0032511">
    <property type="term" value="P:late endosome to vacuole transport via multivesicular body sorting pathway"/>
    <property type="evidence" value="ECO:0007669"/>
    <property type="project" value="TreeGrafter"/>
</dbReference>
<dbReference type="GO" id="GO:0000815">
    <property type="term" value="C:ESCRT III complex"/>
    <property type="evidence" value="ECO:0007669"/>
    <property type="project" value="TreeGrafter"/>
</dbReference>
<dbReference type="InterPro" id="IPR005024">
    <property type="entry name" value="Snf7_fam"/>
</dbReference>
<evidence type="ECO:0000256" key="4">
    <source>
        <dbReference type="ARBA" id="ARBA00040017"/>
    </source>
</evidence>
<dbReference type="GO" id="GO:0005771">
    <property type="term" value="C:multivesicular body"/>
    <property type="evidence" value="ECO:0007669"/>
    <property type="project" value="TreeGrafter"/>
</dbReference>
<dbReference type="Gene3D" id="1.10.287.1060">
    <property type="entry name" value="ESAT-6-like"/>
    <property type="match status" value="1"/>
</dbReference>
<dbReference type="GO" id="GO:0009898">
    <property type="term" value="C:cytoplasmic side of plasma membrane"/>
    <property type="evidence" value="ECO:0007669"/>
    <property type="project" value="TreeGrafter"/>
</dbReference>
<dbReference type="PANTHER" id="PTHR22761:SF10">
    <property type="entry name" value="GH13992P"/>
    <property type="match status" value="1"/>
</dbReference>
<reference evidence="6 7" key="1">
    <citation type="journal article" date="2016" name="Mol. Biol. Evol.">
        <title>Comparative Genomics of Early-Diverging Mushroom-Forming Fungi Provides Insights into the Origins of Lignocellulose Decay Capabilities.</title>
        <authorList>
            <person name="Nagy L.G."/>
            <person name="Riley R."/>
            <person name="Tritt A."/>
            <person name="Adam C."/>
            <person name="Daum C."/>
            <person name="Floudas D."/>
            <person name="Sun H."/>
            <person name="Yadav J.S."/>
            <person name="Pangilinan J."/>
            <person name="Larsson K.H."/>
            <person name="Matsuura K."/>
            <person name="Barry K."/>
            <person name="Labutti K."/>
            <person name="Kuo R."/>
            <person name="Ohm R.A."/>
            <person name="Bhattacharya S.S."/>
            <person name="Shirouzu T."/>
            <person name="Yoshinaga Y."/>
            <person name="Martin F.M."/>
            <person name="Grigoriev I.V."/>
            <person name="Hibbett D.S."/>
        </authorList>
    </citation>
    <scope>NUCLEOTIDE SEQUENCE [LARGE SCALE GENOMIC DNA]</scope>
    <source>
        <strain evidence="6 7">HHB12029</strain>
    </source>
</reference>
<dbReference type="AlphaFoldDB" id="A0A165LJ16"/>
<comment type="subcellular location">
    <subcellularLocation>
        <location evidence="1">Endosome</location>
    </subcellularLocation>
</comment>
<keyword evidence="7" id="KW-1185">Reference proteome</keyword>
<keyword evidence="3" id="KW-0967">Endosome</keyword>
<dbReference type="GO" id="GO:0006900">
    <property type="term" value="P:vesicle budding from membrane"/>
    <property type="evidence" value="ECO:0007669"/>
    <property type="project" value="TreeGrafter"/>
</dbReference>
<comment type="similarity">
    <text evidence="2">Belongs to the SNF7 family.</text>
</comment>
<dbReference type="Proteomes" id="UP000077266">
    <property type="component" value="Unassembled WGS sequence"/>
</dbReference>
<evidence type="ECO:0000256" key="1">
    <source>
        <dbReference type="ARBA" id="ARBA00004177"/>
    </source>
</evidence>
<evidence type="ECO:0000256" key="2">
    <source>
        <dbReference type="ARBA" id="ARBA00006190"/>
    </source>
</evidence>
<dbReference type="InParanoid" id="A0A165LJ16"/>
<dbReference type="Pfam" id="PF03357">
    <property type="entry name" value="Snf7"/>
    <property type="match status" value="1"/>
</dbReference>
<name>A0A165LJ16_EXIGL</name>
<protein>
    <recommendedName>
        <fullName evidence="4">Vacuolar-sorting protein SNF7</fullName>
    </recommendedName>
    <alternativeName>
        <fullName evidence="5">Vacuolar protein-sorting-associated protein 32</fullName>
    </alternativeName>
</protein>
<sequence length="208" mass="22864">MLAIQLPRNSLSLSLSHTITTISLFMTFWPVFSVRGRDDPKTATANDALTALRRQLRVLEDKESLTLQRIEREHVRIRLLVLKSRSAAVVALRRHKALTSSLAHIGRLKETLTTQIDALEAAKLHLGTAAAVQSATAALKMMHEALLGSKGIEGIDKTVDETSDQLALAREITERISGPDVTSTADDVDANLDDELERFMLNDKSTDA</sequence>
<evidence type="ECO:0000256" key="3">
    <source>
        <dbReference type="ARBA" id="ARBA00022753"/>
    </source>
</evidence>
<evidence type="ECO:0000256" key="5">
    <source>
        <dbReference type="ARBA" id="ARBA00042586"/>
    </source>
</evidence>
<gene>
    <name evidence="6" type="ORF">EXIGLDRAFT_337569</name>
</gene>
<dbReference type="EMBL" id="KV425924">
    <property type="protein sequence ID" value="KZV97913.1"/>
    <property type="molecule type" value="Genomic_DNA"/>
</dbReference>
<organism evidence="6 7">
    <name type="scientific">Exidia glandulosa HHB12029</name>
    <dbReference type="NCBI Taxonomy" id="1314781"/>
    <lineage>
        <taxon>Eukaryota</taxon>
        <taxon>Fungi</taxon>
        <taxon>Dikarya</taxon>
        <taxon>Basidiomycota</taxon>
        <taxon>Agaricomycotina</taxon>
        <taxon>Agaricomycetes</taxon>
        <taxon>Auriculariales</taxon>
        <taxon>Exidiaceae</taxon>
        <taxon>Exidia</taxon>
    </lineage>
</organism>